<dbReference type="Gene3D" id="3.20.20.80">
    <property type="entry name" value="Glycosidases"/>
    <property type="match status" value="1"/>
</dbReference>
<dbReference type="EMBL" id="CP118615">
    <property type="protein sequence ID" value="WDZ82521.1"/>
    <property type="molecule type" value="Genomic_DNA"/>
</dbReference>
<dbReference type="InterPro" id="IPR006047">
    <property type="entry name" value="GH13_cat_dom"/>
</dbReference>
<dbReference type="RefSeq" id="WP_275028772.1">
    <property type="nucleotide sequence ID" value="NZ_CP118615.1"/>
</dbReference>
<reference evidence="3 4" key="1">
    <citation type="submission" date="2023-02" db="EMBL/GenBank/DDBJ databases">
        <authorList>
            <person name="Mo P."/>
        </authorList>
    </citation>
    <scope>NUCLEOTIDE SEQUENCE [LARGE SCALE GENOMIC DNA]</scope>
    <source>
        <strain evidence="3 4">HUAS 3</strain>
    </source>
</reference>
<organism evidence="3 4">
    <name type="scientific">Micromonospora cathayae</name>
    <dbReference type="NCBI Taxonomy" id="3028804"/>
    <lineage>
        <taxon>Bacteria</taxon>
        <taxon>Bacillati</taxon>
        <taxon>Actinomycetota</taxon>
        <taxon>Actinomycetes</taxon>
        <taxon>Micromonosporales</taxon>
        <taxon>Micromonosporaceae</taxon>
        <taxon>Micromonospora</taxon>
    </lineage>
</organism>
<dbReference type="InterPro" id="IPR012767">
    <property type="entry name" value="Trehalose_TreY"/>
</dbReference>
<keyword evidence="4" id="KW-1185">Reference proteome</keyword>
<dbReference type="NCBIfam" id="TIGR02401">
    <property type="entry name" value="trehalose_TreY"/>
    <property type="match status" value="1"/>
</dbReference>
<dbReference type="Gene3D" id="1.10.10.470">
    <property type="entry name" value="Maltooligosyl trehalose synthase, domain 4"/>
    <property type="match status" value="1"/>
</dbReference>
<dbReference type="Proteomes" id="UP001219605">
    <property type="component" value="Chromosome"/>
</dbReference>
<feature type="compositionally biased region" description="Low complexity" evidence="1">
    <location>
        <begin position="19"/>
        <end position="40"/>
    </location>
</feature>
<dbReference type="CDD" id="cd11336">
    <property type="entry name" value="AmyAc_MTSase"/>
    <property type="match status" value="1"/>
</dbReference>
<dbReference type="Pfam" id="PF00128">
    <property type="entry name" value="Alpha-amylase"/>
    <property type="match status" value="1"/>
</dbReference>
<dbReference type="InterPro" id="IPR013797">
    <property type="entry name" value="Maltooligo_trehalose_synth_4"/>
</dbReference>
<feature type="region of interest" description="Disordered" evidence="1">
    <location>
        <begin position="1"/>
        <end position="45"/>
    </location>
</feature>
<accession>A0ABY7ZHV7</accession>
<proteinExistence type="predicted"/>
<dbReference type="PANTHER" id="PTHR10357">
    <property type="entry name" value="ALPHA-AMYLASE FAMILY MEMBER"/>
    <property type="match status" value="1"/>
</dbReference>
<dbReference type="SMART" id="SM00642">
    <property type="entry name" value="Aamy"/>
    <property type="match status" value="1"/>
</dbReference>
<evidence type="ECO:0000313" key="4">
    <source>
        <dbReference type="Proteomes" id="UP001219605"/>
    </source>
</evidence>
<dbReference type="SUPFAM" id="SSF51445">
    <property type="entry name" value="(Trans)glycosidases"/>
    <property type="match status" value="1"/>
</dbReference>
<name>A0ABY7ZHV7_9ACTN</name>
<evidence type="ECO:0000256" key="1">
    <source>
        <dbReference type="SAM" id="MobiDB-lite"/>
    </source>
</evidence>
<protein>
    <submittedName>
        <fullName evidence="3">Malto-oligosyltrehalose synthase</fullName>
    </submittedName>
</protein>
<sequence length="813" mass="88248">MSVTPPAAGHPADEPSPPSTSAAPTAPSTSATSTGPDPSAEAGRRVGATYRVQVRPDFDLTATAGLADYLADLGVTHLYSAPLLTATPGSAHGYDVVDHRAVNPELGGEDGRRRLVAALRAAGLGLVVDIVPNHAGVARPAANPAWWDVLRAGRDSAYAHWFDINWDAGRLLLPVLADSPDALDDLTLADGELRYHEHRFPVADGTGDGSPREVHDRQHYQLVSWRRGDTELTYRRFFAVSDLAGLRVEDPDVFTATHAEILRWAAAGEVDGIRVDHPDGLRDPAGYLARLRAEAPDAWLVVEKILEYGEELPDWPVDGTTGYDALAPVGGLFVDRRAEDDFTVLDTRITGRATSWPELIHTTKLAAATRLLAAELTRLAALAPEVDRESARAALAELAACFPVYRGYPPDGSRHLAAARAEAGRRRPDLTAALDALTARLRDPDDELGQRFPQLTGAVMAKGVEDTAYYRWSRFVALNEVGGSPVHFGTPPEEFHRFAAARLRRWPRAMTTLSTHDTKRAEDVRARLAVLSELPDRWAGQVGDWMREVPLPDPAFAHLLWQTVVGAWPIDRDRLHGYVQKAAREAAAATTWADPDPVFERALHALVDRMYDDPGLHHSITAFAEEITWAGWSNSLGQKLVQLAMPGVPDTYQGTELWDNSLVDPDNRRPVDFAVRRDLLARLDAGWRPPVDASGAAKLLVVSRTLRLRRDRPELFTDHRPLPARGPAAAHAVCFDTGGALAVATRLPLGLARRGGWGDTTVSLPVNQMTELFTGRVYAGPRVPLGDLLGSYPVALLAPVEPASAPAETGETA</sequence>
<dbReference type="Gene3D" id="3.30.1590.10">
    <property type="entry name" value="Maltooligosyl trehalose synthase, domain 2"/>
    <property type="match status" value="1"/>
</dbReference>
<dbReference type="Gene3D" id="1.10.150.200">
    <property type="entry name" value="Maltooligosyl trehalose synthase, domain 3"/>
    <property type="match status" value="1"/>
</dbReference>
<dbReference type="InterPro" id="IPR017853">
    <property type="entry name" value="GH"/>
</dbReference>
<evidence type="ECO:0000313" key="3">
    <source>
        <dbReference type="EMBL" id="WDZ82521.1"/>
    </source>
</evidence>
<dbReference type="PANTHER" id="PTHR10357:SF216">
    <property type="entry name" value="MALTOOLIGOSYL TREHALOSE SYNTHASE-RELATED"/>
    <property type="match status" value="1"/>
</dbReference>
<gene>
    <name evidence="3" type="primary">treY</name>
    <name evidence="3" type="ORF">PVK37_18760</name>
</gene>
<feature type="domain" description="Glycosyl hydrolase family 13 catalytic" evidence="2">
    <location>
        <begin position="53"/>
        <end position="438"/>
    </location>
</feature>
<evidence type="ECO:0000259" key="2">
    <source>
        <dbReference type="SMART" id="SM00642"/>
    </source>
</evidence>